<feature type="signal peptide" evidence="3">
    <location>
        <begin position="1"/>
        <end position="25"/>
    </location>
</feature>
<dbReference type="STRING" id="40998.A0A2P8A3Y8"/>
<feature type="compositionally biased region" description="Acidic residues" evidence="1">
    <location>
        <begin position="674"/>
        <end position="684"/>
    </location>
</feature>
<dbReference type="PANTHER" id="PTHR35340:SF5">
    <property type="entry name" value="ASST-DOMAIN-CONTAINING PROTEIN"/>
    <property type="match status" value="1"/>
</dbReference>
<sequence length="727" mass="81596">MYTLSLVSSALSFLAFFSLLAQVLADVPAFHNDQGYKDGYWGNYSRQHFITEEFWGSPVPNILVSPQAGVSPSTHIMFTPASPKMPRANPILLNTDDLSVAWYGPRIGDETLGGTIQECNNTKYITFWTGNGAEGWKEGQYYLLDENYNVKYNVSGQGDFQYADAHELYLTPLCTGIFTAYKERALNVTMGNYTSEYVLDSYFQEIDIATGELLFQWNASQHIDIFDSYWNASIRDEGHTADNGFDWFHINSVQKDRKGNYLVSTRHMHAIYYISGHTGNVIWQVGGKKNMFKDLSDGYATDFSWQHHARWVDDDMTKVSFFDNRNTGWHHDERQPISRGAIISLDFDKKEVKLEREYRSTTGARAFREGSMQVLKDSPSPRNVIVGFGMEPAFTEYAENGTVLWDVAFSPLGKNRWSPDNYRFLKVNWTGAPLTMPKIAPGPRPTYLFDNTTNSFNIPLKDNSGYPLTNDTAYFSWNGATDLKSWVVLASNDTADLDMRHFWAEVPRQGFETSCFVGAGTRHVTVLAINKTDHVIGQSGVLDMTDFGMVDGLNRTVVNGTDGKMVSLYDRAQLGPKTEMWKKFVKSQSGNKVFKKLHAQWHDVKTSAMQTSAPVAAGIGAGVTVLVLGIVAAVVMLVMRSRRGQSYMRARTTDEELTGLRRGEKEDACFSVAMDEDDEDDSDEESRVGSYYDEPFGYKKGESGSISEGSTLRSCSTSTVDKDKDLA</sequence>
<feature type="transmembrane region" description="Helical" evidence="2">
    <location>
        <begin position="615"/>
        <end position="639"/>
    </location>
</feature>
<dbReference type="EMBL" id="NHZQ01000067">
    <property type="protein sequence ID" value="PSK55170.1"/>
    <property type="molecule type" value="Genomic_DNA"/>
</dbReference>
<evidence type="ECO:0008006" key="6">
    <source>
        <dbReference type="Google" id="ProtNLM"/>
    </source>
</evidence>
<dbReference type="InterPro" id="IPR053143">
    <property type="entry name" value="Arylsulfate_ST"/>
</dbReference>
<dbReference type="Pfam" id="PF14269">
    <property type="entry name" value="Arylsulfotran_2"/>
    <property type="match status" value="1"/>
</dbReference>
<keyword evidence="3" id="KW-0732">Signal</keyword>
<keyword evidence="2" id="KW-1133">Transmembrane helix</keyword>
<proteinExistence type="predicted"/>
<name>A0A2P8A3Y8_9PEZI</name>
<dbReference type="OrthoDB" id="5427350at2759"/>
<dbReference type="InterPro" id="IPR039535">
    <property type="entry name" value="ASST-like"/>
</dbReference>
<dbReference type="PANTHER" id="PTHR35340">
    <property type="entry name" value="PQQ ENZYME REPEAT PROTEIN-RELATED"/>
    <property type="match status" value="1"/>
</dbReference>
<evidence type="ECO:0000313" key="4">
    <source>
        <dbReference type="EMBL" id="PSK55170.1"/>
    </source>
</evidence>
<dbReference type="Proteomes" id="UP000243723">
    <property type="component" value="Unassembled WGS sequence"/>
</dbReference>
<evidence type="ECO:0000313" key="5">
    <source>
        <dbReference type="Proteomes" id="UP000243723"/>
    </source>
</evidence>
<feature type="chain" id="PRO_5015119880" description="ASST-domain-containing protein" evidence="3">
    <location>
        <begin position="26"/>
        <end position="727"/>
    </location>
</feature>
<reference evidence="4 5" key="1">
    <citation type="submission" date="2017-05" db="EMBL/GenBank/DDBJ databases">
        <title>Draft genome sequence of Elsinoe australis.</title>
        <authorList>
            <person name="Cheng Q."/>
        </authorList>
    </citation>
    <scope>NUCLEOTIDE SEQUENCE [LARGE SCALE GENOMIC DNA]</scope>
    <source>
        <strain evidence="4 5">NL1</strain>
    </source>
</reference>
<accession>A0A2P8A3Y8</accession>
<dbReference type="AlphaFoldDB" id="A0A2P8A3Y8"/>
<comment type="caution">
    <text evidence="4">The sequence shown here is derived from an EMBL/GenBank/DDBJ whole genome shotgun (WGS) entry which is preliminary data.</text>
</comment>
<evidence type="ECO:0000256" key="2">
    <source>
        <dbReference type="SAM" id="Phobius"/>
    </source>
</evidence>
<evidence type="ECO:0000256" key="1">
    <source>
        <dbReference type="SAM" id="MobiDB-lite"/>
    </source>
</evidence>
<keyword evidence="2" id="KW-0812">Transmembrane</keyword>
<gene>
    <name evidence="4" type="ORF">B9Z65_2559</name>
</gene>
<keyword evidence="2" id="KW-0472">Membrane</keyword>
<keyword evidence="5" id="KW-1185">Reference proteome</keyword>
<evidence type="ECO:0000256" key="3">
    <source>
        <dbReference type="SAM" id="SignalP"/>
    </source>
</evidence>
<feature type="region of interest" description="Disordered" evidence="1">
    <location>
        <begin position="668"/>
        <end position="727"/>
    </location>
</feature>
<protein>
    <recommendedName>
        <fullName evidence="6">ASST-domain-containing protein</fullName>
    </recommendedName>
</protein>
<organism evidence="4 5">
    <name type="scientific">Elsinoe australis</name>
    <dbReference type="NCBI Taxonomy" id="40998"/>
    <lineage>
        <taxon>Eukaryota</taxon>
        <taxon>Fungi</taxon>
        <taxon>Dikarya</taxon>
        <taxon>Ascomycota</taxon>
        <taxon>Pezizomycotina</taxon>
        <taxon>Dothideomycetes</taxon>
        <taxon>Dothideomycetidae</taxon>
        <taxon>Myriangiales</taxon>
        <taxon>Elsinoaceae</taxon>
        <taxon>Elsinoe</taxon>
    </lineage>
</organism>